<dbReference type="Proteomes" id="UP001501758">
    <property type="component" value="Unassembled WGS sequence"/>
</dbReference>
<sequence>MVFETDYTFNNNFGFQNQSLIIKNEENGEFMLILFQKKLVDAILFDKNFKEKQRFKINSFPSKYKTYVGHQIKNNIYHIFFSNINKTRFGTIKFNITDHTSSQKSLDLKLNNEIFLDFIINKNQLYFLTVVKSTSTLNLYTLDKNLTPTKKTYSLRTIEHPNPYRPQEKRTLYSMLNVVEGFSGNFSNIRHNGINPLETTVKDIKLYHKDNFITIGVDSNNKVAHFFTVDLTTLKLTYKFFEKPSIKKGFKKNNTFLLDKYLFLLACSSEKMKFQIHNFQTNSLIKEYSLTKNDSITIKNGPIIVENGTYSDYRELEKTAKYLRKISFDKLGISAQKVNKKYNIVLGGITKKGGLENINFSNSSLGVNSFSTNYTFSYSNRATYINCLFSEDFEHVKGEIPLNNYDLLKDFEKTLKSPKAVHIVRNKEKLYYGYYNTEDKKYTIFRM</sequence>
<dbReference type="EMBL" id="BAAAGE010000001">
    <property type="protein sequence ID" value="GAA0715815.1"/>
    <property type="molecule type" value="Genomic_DNA"/>
</dbReference>
<name>A0ABP3TQF2_9FLAO</name>
<accession>A0ABP3TQF2</accession>
<protein>
    <submittedName>
        <fullName evidence="1">Uncharacterized protein</fullName>
    </submittedName>
</protein>
<gene>
    <name evidence="1" type="ORF">GCM10009430_10730</name>
</gene>
<reference evidence="2" key="1">
    <citation type="journal article" date="2019" name="Int. J. Syst. Evol. Microbiol.">
        <title>The Global Catalogue of Microorganisms (GCM) 10K type strain sequencing project: providing services to taxonomists for standard genome sequencing and annotation.</title>
        <authorList>
            <consortium name="The Broad Institute Genomics Platform"/>
            <consortium name="The Broad Institute Genome Sequencing Center for Infectious Disease"/>
            <person name="Wu L."/>
            <person name="Ma J."/>
        </authorList>
    </citation>
    <scope>NUCLEOTIDE SEQUENCE [LARGE SCALE GENOMIC DNA]</scope>
    <source>
        <strain evidence="2">JCM 15974</strain>
    </source>
</reference>
<proteinExistence type="predicted"/>
<evidence type="ECO:0000313" key="1">
    <source>
        <dbReference type="EMBL" id="GAA0715815.1"/>
    </source>
</evidence>
<organism evidence="1 2">
    <name type="scientific">Aquimarina litoralis</name>
    <dbReference type="NCBI Taxonomy" id="584605"/>
    <lineage>
        <taxon>Bacteria</taxon>
        <taxon>Pseudomonadati</taxon>
        <taxon>Bacteroidota</taxon>
        <taxon>Flavobacteriia</taxon>
        <taxon>Flavobacteriales</taxon>
        <taxon>Flavobacteriaceae</taxon>
        <taxon>Aquimarina</taxon>
    </lineage>
</organism>
<evidence type="ECO:0000313" key="2">
    <source>
        <dbReference type="Proteomes" id="UP001501758"/>
    </source>
</evidence>
<comment type="caution">
    <text evidence="1">The sequence shown here is derived from an EMBL/GenBank/DDBJ whole genome shotgun (WGS) entry which is preliminary data.</text>
</comment>
<keyword evidence="2" id="KW-1185">Reference proteome</keyword>